<evidence type="ECO:0000313" key="1">
    <source>
        <dbReference type="EnsemblMetazoa" id="BGLB035101-PA"/>
    </source>
</evidence>
<sequence length="122" mass="13862">MAGEKKISFEFEAEVDPVDHIDTTVAIITGQTVQVSLQLNNTIRQEKENILFQNNVADPDLYVMILCGQDSSRKILSDEATVRFYKDQLMENNAQIEINLQSYANEQQASAADSQKYNFKLK</sequence>
<dbReference type="AlphaFoldDB" id="A0A2C9LUJ6"/>
<organism evidence="1 2">
    <name type="scientific">Biomphalaria glabrata</name>
    <name type="common">Bloodfluke planorb</name>
    <name type="synonym">Freshwater snail</name>
    <dbReference type="NCBI Taxonomy" id="6526"/>
    <lineage>
        <taxon>Eukaryota</taxon>
        <taxon>Metazoa</taxon>
        <taxon>Spiralia</taxon>
        <taxon>Lophotrochozoa</taxon>
        <taxon>Mollusca</taxon>
        <taxon>Gastropoda</taxon>
        <taxon>Heterobranchia</taxon>
        <taxon>Euthyneura</taxon>
        <taxon>Panpulmonata</taxon>
        <taxon>Hygrophila</taxon>
        <taxon>Lymnaeoidea</taxon>
        <taxon>Planorbidae</taxon>
        <taxon>Biomphalaria</taxon>
    </lineage>
</organism>
<dbReference type="EnsemblMetazoa" id="BGLB035101-RA">
    <property type="protein sequence ID" value="BGLB035101-PA"/>
    <property type="gene ID" value="BGLB035101"/>
</dbReference>
<dbReference type="KEGG" id="bgt:106055305"/>
<dbReference type="OrthoDB" id="10281671at2759"/>
<accession>A0A2C9LUJ6</accession>
<proteinExistence type="predicted"/>
<gene>
    <name evidence="1" type="primary">106055305</name>
</gene>
<name>A0A2C9LUJ6_BIOGL</name>
<reference evidence="1" key="1">
    <citation type="submission" date="2020-05" db="UniProtKB">
        <authorList>
            <consortium name="EnsemblMetazoa"/>
        </authorList>
    </citation>
    <scope>IDENTIFICATION</scope>
    <source>
        <strain evidence="1">BB02</strain>
    </source>
</reference>
<protein>
    <submittedName>
        <fullName evidence="1">Uncharacterized protein</fullName>
    </submittedName>
</protein>
<dbReference type="Proteomes" id="UP000076420">
    <property type="component" value="Unassembled WGS sequence"/>
</dbReference>
<dbReference type="VEuPathDB" id="VectorBase:BGLB035101"/>
<dbReference type="VEuPathDB" id="VectorBase:BGLAX_042878"/>
<evidence type="ECO:0000313" key="2">
    <source>
        <dbReference type="Proteomes" id="UP000076420"/>
    </source>
</evidence>